<evidence type="ECO:0000313" key="4">
    <source>
        <dbReference type="Proteomes" id="UP000319502"/>
    </source>
</evidence>
<dbReference type="PANTHER" id="PTHR43155">
    <property type="entry name" value="CYCLIC DI-GMP PHOSPHODIESTERASE PA4108-RELATED"/>
    <property type="match status" value="1"/>
</dbReference>
<dbReference type="InterPro" id="IPR021812">
    <property type="entry name" value="DUF3391"/>
</dbReference>
<dbReference type="InterPro" id="IPR003607">
    <property type="entry name" value="HD/PDEase_dom"/>
</dbReference>
<dbReference type="Pfam" id="PF13487">
    <property type="entry name" value="HD_5"/>
    <property type="match status" value="1"/>
</dbReference>
<sequence>MIRKIEAQQLSAGMYVHKLGVSWLKHPFLTSRFLIDDPKDIAVIMAAGIQEVWIDTDKGVDVGSRPETPPPVPEQTVSETESPPAARPAARGAARTSMRVELAQAKKLCEAGKAQVASMFSDVRLGKVVSTAEALPLIEEISASVLRNPGALISVARIKTHDEYTYLHSVAVCALMVATARRMGLDEQQVRQAGAAGLMHDLGKAMMPLEVLNKPGKLTDAEFMIMKSHPEAGWKALVEAGEKDAAVLDVVLHHHEKFDGSGYPHQLQGEQISLMARIGAVCDVYDAITSNRPYKSGWCPAESIQRMASWRGHFDEEVFKAFVRSVGIYPVGALVRTHTDKLAVVLEQGESSMLKPTIRVFFSVRSNAPIAPQIVDLAAPGCREKIAGIENASQWGFENLERFWMV</sequence>
<organism evidence="3 4">
    <name type="scientific">Denitromonas halophila</name>
    <dbReference type="NCBI Taxonomy" id="1629404"/>
    <lineage>
        <taxon>Bacteria</taxon>
        <taxon>Pseudomonadati</taxon>
        <taxon>Pseudomonadota</taxon>
        <taxon>Betaproteobacteria</taxon>
        <taxon>Rhodocyclales</taxon>
        <taxon>Zoogloeaceae</taxon>
        <taxon>Denitromonas</taxon>
    </lineage>
</organism>
<evidence type="ECO:0000256" key="1">
    <source>
        <dbReference type="SAM" id="MobiDB-lite"/>
    </source>
</evidence>
<dbReference type="Pfam" id="PF11871">
    <property type="entry name" value="DUF3391"/>
    <property type="match status" value="1"/>
</dbReference>
<keyword evidence="4" id="KW-1185">Reference proteome</keyword>
<proteinExistence type="predicted"/>
<dbReference type="PANTHER" id="PTHR43155:SF2">
    <property type="entry name" value="CYCLIC DI-GMP PHOSPHODIESTERASE PA4108"/>
    <property type="match status" value="1"/>
</dbReference>
<dbReference type="PROSITE" id="PS51832">
    <property type="entry name" value="HD_GYP"/>
    <property type="match status" value="1"/>
</dbReference>
<feature type="compositionally biased region" description="Low complexity" evidence="1">
    <location>
        <begin position="74"/>
        <end position="93"/>
    </location>
</feature>
<name>A0A557R0U7_9RHOO</name>
<dbReference type="GO" id="GO:0008081">
    <property type="term" value="F:phosphoric diester hydrolase activity"/>
    <property type="evidence" value="ECO:0007669"/>
    <property type="project" value="UniProtKB-ARBA"/>
</dbReference>
<dbReference type="EMBL" id="VMNK01000003">
    <property type="protein sequence ID" value="TVO58785.1"/>
    <property type="molecule type" value="Genomic_DNA"/>
</dbReference>
<evidence type="ECO:0000259" key="2">
    <source>
        <dbReference type="PROSITE" id="PS51832"/>
    </source>
</evidence>
<dbReference type="OrthoDB" id="9763857at2"/>
<dbReference type="AlphaFoldDB" id="A0A557R0U7"/>
<dbReference type="Gene3D" id="1.10.3210.10">
    <property type="entry name" value="Hypothetical protein af1432"/>
    <property type="match status" value="1"/>
</dbReference>
<dbReference type="InterPro" id="IPR037522">
    <property type="entry name" value="HD_GYP_dom"/>
</dbReference>
<feature type="region of interest" description="Disordered" evidence="1">
    <location>
        <begin position="59"/>
        <end position="93"/>
    </location>
</feature>
<reference evidence="3 4" key="1">
    <citation type="submission" date="2019-07" db="EMBL/GenBank/DDBJ databases">
        <title>The pathways for chlorine oxyanion respiration interact through the shared metabolite chlorate.</title>
        <authorList>
            <person name="Barnum T.P."/>
            <person name="Cheng Y."/>
            <person name="Hill K.A."/>
            <person name="Lucas L.N."/>
            <person name="Carlson H.K."/>
            <person name="Coates J.D."/>
        </authorList>
    </citation>
    <scope>NUCLEOTIDE SEQUENCE [LARGE SCALE GENOMIC DNA]</scope>
    <source>
        <strain evidence="3 4">SFB-3</strain>
    </source>
</reference>
<comment type="caution">
    <text evidence="3">The sequence shown here is derived from an EMBL/GenBank/DDBJ whole genome shotgun (WGS) entry which is preliminary data.</text>
</comment>
<dbReference type="SUPFAM" id="SSF109604">
    <property type="entry name" value="HD-domain/PDEase-like"/>
    <property type="match status" value="1"/>
</dbReference>
<protein>
    <submittedName>
        <fullName evidence="3">HD-GYP domain-containing protein</fullName>
    </submittedName>
</protein>
<dbReference type="Proteomes" id="UP000319502">
    <property type="component" value="Unassembled WGS sequence"/>
</dbReference>
<dbReference type="CDD" id="cd00077">
    <property type="entry name" value="HDc"/>
    <property type="match status" value="1"/>
</dbReference>
<gene>
    <name evidence="3" type="ORF">FHP91_03735</name>
</gene>
<dbReference type="RefSeq" id="WP_144308308.1">
    <property type="nucleotide sequence ID" value="NZ_VMNK01000003.1"/>
</dbReference>
<dbReference type="SMART" id="SM00471">
    <property type="entry name" value="HDc"/>
    <property type="match status" value="1"/>
</dbReference>
<feature type="domain" description="HD-GYP" evidence="2">
    <location>
        <begin position="143"/>
        <end position="338"/>
    </location>
</feature>
<dbReference type="NCBIfam" id="TIGR00277">
    <property type="entry name" value="HDIG"/>
    <property type="match status" value="1"/>
</dbReference>
<dbReference type="InterPro" id="IPR006675">
    <property type="entry name" value="HDIG_dom"/>
</dbReference>
<accession>A0A557R0U7</accession>
<evidence type="ECO:0000313" key="3">
    <source>
        <dbReference type="EMBL" id="TVO58785.1"/>
    </source>
</evidence>